<evidence type="ECO:0000313" key="1">
    <source>
        <dbReference type="EMBL" id="QHT25781.1"/>
    </source>
</evidence>
<sequence length="293" mass="34806">MDLLETFRNLCAEYIGDEKFVYSSNLYLDGEDKYYLILEITHDTQIQEQIWPVVNKEYARYRGKNFIVRKIIRVKTLQPVTQLISNDTIIKNNCRIDTFQNFYYTCDALYWKFPPENHEGFSLEYESDGSLYHICQHKKNMNHYGYNIFYNIFYKNLIIFEAYYIDFETGNRDGTSIVYYENGMKKESCEYVNGFKEGKMMQWYDDGNIKCVCTYVNDSLHGESIEYHRNGNIKVKLNYDNDTITDKIVISYNINGKKEVEYTYDRGMKNGVATFYGKKGNRQVRYVDDVLVA</sequence>
<dbReference type="AlphaFoldDB" id="A0A6C0EAY9"/>
<dbReference type="Gene3D" id="2.20.110.10">
    <property type="entry name" value="Histone H3 K4-specific methyltransferase SET7/9 N-terminal domain"/>
    <property type="match status" value="1"/>
</dbReference>
<dbReference type="EMBL" id="MN739774">
    <property type="protein sequence ID" value="QHT25781.1"/>
    <property type="molecule type" value="Genomic_DNA"/>
</dbReference>
<dbReference type="SUPFAM" id="SSF82185">
    <property type="entry name" value="Histone H3 K4-specific methyltransferase SET7/9 N-terminal domain"/>
    <property type="match status" value="1"/>
</dbReference>
<dbReference type="Pfam" id="PF07661">
    <property type="entry name" value="MORN_2"/>
    <property type="match status" value="3"/>
</dbReference>
<accession>A0A6C0EAY9</accession>
<dbReference type="InterPro" id="IPR011652">
    <property type="entry name" value="MORN_2"/>
</dbReference>
<proteinExistence type="predicted"/>
<name>A0A6C0EAY9_9ZZZZ</name>
<reference evidence="1" key="1">
    <citation type="journal article" date="2020" name="Nature">
        <title>Giant virus diversity and host interactions through global metagenomics.</title>
        <authorList>
            <person name="Schulz F."/>
            <person name="Roux S."/>
            <person name="Paez-Espino D."/>
            <person name="Jungbluth S."/>
            <person name="Walsh D.A."/>
            <person name="Denef V.J."/>
            <person name="McMahon K.D."/>
            <person name="Konstantinidis K.T."/>
            <person name="Eloe-Fadrosh E.A."/>
            <person name="Kyrpides N.C."/>
            <person name="Woyke T."/>
        </authorList>
    </citation>
    <scope>NUCLEOTIDE SEQUENCE</scope>
    <source>
        <strain evidence="1">GVMAG-M-3300023179-27</strain>
    </source>
</reference>
<organism evidence="1">
    <name type="scientific">viral metagenome</name>
    <dbReference type="NCBI Taxonomy" id="1070528"/>
    <lineage>
        <taxon>unclassified sequences</taxon>
        <taxon>metagenomes</taxon>
        <taxon>organismal metagenomes</taxon>
    </lineage>
</organism>
<protein>
    <submittedName>
        <fullName evidence="1">Uncharacterized protein</fullName>
    </submittedName>
</protein>